<dbReference type="InterPro" id="IPR001138">
    <property type="entry name" value="Zn2Cys6_DnaBD"/>
</dbReference>
<dbReference type="PANTHER" id="PTHR31845:SF10">
    <property type="entry name" value="ZN(II)2CYS6 TRANSCRIPTION FACTOR (EUROFUNG)"/>
    <property type="match status" value="1"/>
</dbReference>
<dbReference type="PROSITE" id="PS00463">
    <property type="entry name" value="ZN2_CY6_FUNGAL_1"/>
    <property type="match status" value="1"/>
</dbReference>
<proteinExistence type="predicted"/>
<evidence type="ECO:0000256" key="2">
    <source>
        <dbReference type="ARBA" id="ARBA00023015"/>
    </source>
</evidence>
<evidence type="ECO:0000256" key="1">
    <source>
        <dbReference type="ARBA" id="ARBA00004123"/>
    </source>
</evidence>
<dbReference type="InterPro" id="IPR051089">
    <property type="entry name" value="prtT"/>
</dbReference>
<dbReference type="Proteomes" id="UP001600064">
    <property type="component" value="Unassembled WGS sequence"/>
</dbReference>
<evidence type="ECO:0000313" key="9">
    <source>
        <dbReference type="Proteomes" id="UP001600064"/>
    </source>
</evidence>
<feature type="region of interest" description="Disordered" evidence="6">
    <location>
        <begin position="659"/>
        <end position="697"/>
    </location>
</feature>
<evidence type="ECO:0000256" key="6">
    <source>
        <dbReference type="SAM" id="MobiDB-lite"/>
    </source>
</evidence>
<evidence type="ECO:0000259" key="7">
    <source>
        <dbReference type="PROSITE" id="PS50048"/>
    </source>
</evidence>
<feature type="compositionally biased region" description="Basic residues" evidence="6">
    <location>
        <begin position="52"/>
        <end position="63"/>
    </location>
</feature>
<evidence type="ECO:0000256" key="5">
    <source>
        <dbReference type="ARBA" id="ARBA00023242"/>
    </source>
</evidence>
<keyword evidence="4" id="KW-0804">Transcription</keyword>
<gene>
    <name evidence="8" type="ORF">VTJ83DRAFT_1457</name>
</gene>
<keyword evidence="5" id="KW-0539">Nucleus</keyword>
<dbReference type="EMBL" id="JAZGUE010000002">
    <property type="protein sequence ID" value="KAL2269273.1"/>
    <property type="molecule type" value="Genomic_DNA"/>
</dbReference>
<evidence type="ECO:0000256" key="3">
    <source>
        <dbReference type="ARBA" id="ARBA00023125"/>
    </source>
</evidence>
<name>A0ABR4DFX7_9PEZI</name>
<evidence type="ECO:0000256" key="4">
    <source>
        <dbReference type="ARBA" id="ARBA00023163"/>
    </source>
</evidence>
<comment type="caution">
    <text evidence="8">The sequence shown here is derived from an EMBL/GenBank/DDBJ whole genome shotgun (WGS) entry which is preliminary data.</text>
</comment>
<comment type="subcellular location">
    <subcellularLocation>
        <location evidence="1">Nucleus</location>
    </subcellularLocation>
</comment>
<dbReference type="PANTHER" id="PTHR31845">
    <property type="entry name" value="FINGER DOMAIN PROTEIN, PUTATIVE-RELATED"/>
    <property type="match status" value="1"/>
</dbReference>
<dbReference type="CDD" id="cd00067">
    <property type="entry name" value="GAL4"/>
    <property type="match status" value="1"/>
</dbReference>
<dbReference type="PROSITE" id="PS50048">
    <property type="entry name" value="ZN2_CY6_FUNGAL_2"/>
    <property type="match status" value="1"/>
</dbReference>
<organism evidence="8 9">
    <name type="scientific">Remersonia thermophila</name>
    <dbReference type="NCBI Taxonomy" id="72144"/>
    <lineage>
        <taxon>Eukaryota</taxon>
        <taxon>Fungi</taxon>
        <taxon>Dikarya</taxon>
        <taxon>Ascomycota</taxon>
        <taxon>Pezizomycotina</taxon>
        <taxon>Sordariomycetes</taxon>
        <taxon>Sordariomycetidae</taxon>
        <taxon>Sordariales</taxon>
        <taxon>Sordariales incertae sedis</taxon>
        <taxon>Remersonia</taxon>
    </lineage>
</organism>
<dbReference type="GeneID" id="98122262"/>
<accession>A0ABR4DFX7</accession>
<feature type="region of interest" description="Disordered" evidence="6">
    <location>
        <begin position="709"/>
        <end position="730"/>
    </location>
</feature>
<protein>
    <recommendedName>
        <fullName evidence="7">Zn(2)-C6 fungal-type domain-containing protein</fullName>
    </recommendedName>
</protein>
<keyword evidence="2" id="KW-0805">Transcription regulation</keyword>
<keyword evidence="9" id="KW-1185">Reference proteome</keyword>
<sequence length="730" mass="80643">MMRTKSIQITKWGTACAQCASAKAKCSGRSIPGSKCERCERLLKQCTDQVHKPRKPRQPRHHSSQTTDSGSPSFDFDSVISTPEYPSSPMASGDLVAESSSMGSYPSQDRPFILRTSSPRNHQGREGAIDMAPASYGDASMHPARGFVNRLQEMVLEGREDVDQVLLSKYRGEMMPQHPFVMIPYQVSASALRTHRPFLMAAIRAVTSFDGLQPMRERMQVITAAIADRMFRQSERSLDLLMGIVVILGWHHYHCGRQSQLNNLLCLAESLISDLGLNKAPLLQENGEEGVRAVEEQRLLLGVWYLRSSAAMHLQQLTSMPFTSYMRRCLAEVQERKDHELDEILVHFVKVQFLSERVAVLKSPQLKRADHCNDRVPLDGAEQEKESSERGGALVGCQAYLDRLARELPSALKDNAMMVTQLNTVALRLAEAEGVEVLHPAASNTSASFHLSFNVNSPTIDALLQATHSAIRCWFHAWMSSVPVSRYRALPAHAIFQLLYAVGAIVRNQPQARAQEPEGQAAMSTHPTAAQYIPHHAEDAASILNRLLSLGTTTGADLDKFWVALGEVHEDEHVQRSVISDARSSMEEYLPTGDDAFHDVMGERDQRSLPPINGPYSILHSQTRQTAFQADTLAPSSGIRAPVPTQGQYEEMHLLSGSASAVPGASHTPQGHAGEWGTQGTWEDGPSTWPASQDATNTNAPERINERMWGASQGNNPSYDWGPDDHGMSY</sequence>
<reference evidence="8 9" key="1">
    <citation type="journal article" date="2024" name="Commun. Biol.">
        <title>Comparative genomic analysis of thermophilic fungi reveals convergent evolutionary adaptations and gene losses.</title>
        <authorList>
            <person name="Steindorff A.S."/>
            <person name="Aguilar-Pontes M.V."/>
            <person name="Robinson A.J."/>
            <person name="Andreopoulos B."/>
            <person name="LaButti K."/>
            <person name="Kuo A."/>
            <person name="Mondo S."/>
            <person name="Riley R."/>
            <person name="Otillar R."/>
            <person name="Haridas S."/>
            <person name="Lipzen A."/>
            <person name="Grimwood J."/>
            <person name="Schmutz J."/>
            <person name="Clum A."/>
            <person name="Reid I.D."/>
            <person name="Moisan M.C."/>
            <person name="Butler G."/>
            <person name="Nguyen T.T.M."/>
            <person name="Dewar K."/>
            <person name="Conant G."/>
            <person name="Drula E."/>
            <person name="Henrissat B."/>
            <person name="Hansel C."/>
            <person name="Singer S."/>
            <person name="Hutchinson M.I."/>
            <person name="de Vries R.P."/>
            <person name="Natvig D.O."/>
            <person name="Powell A.J."/>
            <person name="Tsang A."/>
            <person name="Grigoriev I.V."/>
        </authorList>
    </citation>
    <scope>NUCLEOTIDE SEQUENCE [LARGE SCALE GENOMIC DNA]</scope>
    <source>
        <strain evidence="8 9">ATCC 22073</strain>
    </source>
</reference>
<evidence type="ECO:0000313" key="8">
    <source>
        <dbReference type="EMBL" id="KAL2269273.1"/>
    </source>
</evidence>
<dbReference type="RefSeq" id="XP_070867997.1">
    <property type="nucleotide sequence ID" value="XM_071007618.1"/>
</dbReference>
<feature type="compositionally biased region" description="Polar residues" evidence="6">
    <location>
        <begin position="98"/>
        <end position="107"/>
    </location>
</feature>
<keyword evidence="3" id="KW-0238">DNA-binding</keyword>
<feature type="domain" description="Zn(2)-C6 fungal-type" evidence="7">
    <location>
        <begin position="15"/>
        <end position="48"/>
    </location>
</feature>
<feature type="region of interest" description="Disordered" evidence="6">
    <location>
        <begin position="48"/>
        <end position="127"/>
    </location>
</feature>